<dbReference type="InterPro" id="IPR037171">
    <property type="entry name" value="NagB/RpiA_transferase-like"/>
</dbReference>
<dbReference type="PANTHER" id="PTHR43682:SF1">
    <property type="entry name" value="LACTATE UTILIZATION PROTEIN C"/>
    <property type="match status" value="1"/>
</dbReference>
<dbReference type="EMBL" id="CP094970">
    <property type="protein sequence ID" value="UYM03352.1"/>
    <property type="molecule type" value="Genomic_DNA"/>
</dbReference>
<dbReference type="SUPFAM" id="SSF100950">
    <property type="entry name" value="NagB/RpiA/CoA transferase-like"/>
    <property type="match status" value="1"/>
</dbReference>
<dbReference type="RefSeq" id="WP_271631958.1">
    <property type="nucleotide sequence ID" value="NZ_CP094970.1"/>
</dbReference>
<dbReference type="Gene3D" id="3.40.50.10420">
    <property type="entry name" value="NagB/RpiA/CoA transferase-like"/>
    <property type="match status" value="1"/>
</dbReference>
<dbReference type="AlphaFoldDB" id="A0AA46TDN5"/>
<reference evidence="2" key="1">
    <citation type="submission" date="2022-01" db="EMBL/GenBank/DDBJ databases">
        <title>Nocardioidaceae gen. sp. A5X3R13.</title>
        <authorList>
            <person name="Lopez Marin M.A."/>
            <person name="Uhlik O."/>
        </authorList>
    </citation>
    <scope>NUCLEOTIDE SEQUENCE</scope>
    <source>
        <strain evidence="2">A5X3R13</strain>
    </source>
</reference>
<gene>
    <name evidence="2" type="ORF">L0C25_12370</name>
</gene>
<dbReference type="InterPro" id="IPR003741">
    <property type="entry name" value="LUD_dom"/>
</dbReference>
<keyword evidence="3" id="KW-1185">Reference proteome</keyword>
<dbReference type="PANTHER" id="PTHR43682">
    <property type="entry name" value="LACTATE UTILIZATION PROTEIN C"/>
    <property type="match status" value="1"/>
</dbReference>
<dbReference type="InterPro" id="IPR024185">
    <property type="entry name" value="FTHF_cligase-like_sf"/>
</dbReference>
<name>A0AA46TDN5_9ACTN</name>
<evidence type="ECO:0000259" key="1">
    <source>
        <dbReference type="Pfam" id="PF02589"/>
    </source>
</evidence>
<feature type="domain" description="LUD" evidence="1">
    <location>
        <begin position="97"/>
        <end position="195"/>
    </location>
</feature>
<accession>A0AA46TDN5</accession>
<dbReference type="Proteomes" id="UP001164390">
    <property type="component" value="Chromosome"/>
</dbReference>
<evidence type="ECO:0000313" key="3">
    <source>
        <dbReference type="Proteomes" id="UP001164390"/>
    </source>
</evidence>
<dbReference type="KEGG" id="sgrg:L0C25_12370"/>
<protein>
    <submittedName>
        <fullName evidence="2">LUD domain-containing protein</fullName>
    </submittedName>
</protein>
<proteinExistence type="predicted"/>
<sequence length="211" mass="22246">MSDARSEILSRVRDALADVDPAALPVESPPGAAPTDVLTRFAERVADYRAEVVRCSPDEVAARVADSLVEGSRVVVPPGLDVDVANAFVDEGLSAAELDRVDAVVTACRLGIAETGTIVLDHEADQGRRAITLVPDRHICVVRAEQVVADVPDAMPRLDPGRPLTWISGPSATSDIELERVEGVHGPRTLIVVLVDGNQSTSTSVGDRDGS</sequence>
<dbReference type="Pfam" id="PF02589">
    <property type="entry name" value="LUD_dom"/>
    <property type="match status" value="1"/>
</dbReference>
<evidence type="ECO:0000313" key="2">
    <source>
        <dbReference type="EMBL" id="UYM03352.1"/>
    </source>
</evidence>
<organism evidence="2 3">
    <name type="scientific">Solicola gregarius</name>
    <dbReference type="NCBI Taxonomy" id="2908642"/>
    <lineage>
        <taxon>Bacteria</taxon>
        <taxon>Bacillati</taxon>
        <taxon>Actinomycetota</taxon>
        <taxon>Actinomycetes</taxon>
        <taxon>Propionibacteriales</taxon>
        <taxon>Nocardioidaceae</taxon>
        <taxon>Solicola</taxon>
    </lineage>
</organism>